<gene>
    <name evidence="1" type="ORF">NP095_02280</name>
</gene>
<name>A0ABY5KES0_9ACTN</name>
<dbReference type="RefSeq" id="WP_232417649.1">
    <property type="nucleotide sequence ID" value="NZ_CP101990.1"/>
</dbReference>
<protein>
    <submittedName>
        <fullName evidence="1">Uncharacterized protein</fullName>
    </submittedName>
</protein>
<sequence>MEDPLILLGREMAGFAVLVGETEGDEPEVAGDGISEVVRVYGHRMTARGQRPDVRAPHR</sequence>
<evidence type="ECO:0000313" key="2">
    <source>
        <dbReference type="Proteomes" id="UP001315860"/>
    </source>
</evidence>
<reference evidence="1 2" key="1">
    <citation type="submission" date="2022-07" db="EMBL/GenBank/DDBJ databases">
        <title>Novel species in genus Aeromicrobium.</title>
        <authorList>
            <person name="Ye L."/>
        </authorList>
    </citation>
    <scope>NUCLEOTIDE SEQUENCE [LARGE SCALE GENOMIC DNA]</scope>
    <source>
        <strain evidence="2">zg-Y50</strain>
    </source>
</reference>
<dbReference type="Proteomes" id="UP001315860">
    <property type="component" value="Chromosome"/>
</dbReference>
<keyword evidence="2" id="KW-1185">Reference proteome</keyword>
<evidence type="ECO:0000313" key="1">
    <source>
        <dbReference type="EMBL" id="UUI68956.1"/>
    </source>
</evidence>
<organism evidence="1 2">
    <name type="scientific">Aeromicrobium duanguangcaii</name>
    <dbReference type="NCBI Taxonomy" id="2968086"/>
    <lineage>
        <taxon>Bacteria</taxon>
        <taxon>Bacillati</taxon>
        <taxon>Actinomycetota</taxon>
        <taxon>Actinomycetes</taxon>
        <taxon>Propionibacteriales</taxon>
        <taxon>Nocardioidaceae</taxon>
        <taxon>Aeromicrobium</taxon>
    </lineage>
</organism>
<dbReference type="EMBL" id="CP101990">
    <property type="protein sequence ID" value="UUI68956.1"/>
    <property type="molecule type" value="Genomic_DNA"/>
</dbReference>
<proteinExistence type="predicted"/>
<accession>A0ABY5KES0</accession>